<proteinExistence type="predicted"/>
<reference evidence="1" key="2">
    <citation type="submission" date="2025-08" db="UniProtKB">
        <authorList>
            <consortium name="Ensembl"/>
        </authorList>
    </citation>
    <scope>IDENTIFICATION</scope>
</reference>
<dbReference type="Ensembl" id="ENSSFOT00015058107.1">
    <property type="protein sequence ID" value="ENSSFOP00015053928.1"/>
    <property type="gene ID" value="ENSSFOG00015031121.1"/>
</dbReference>
<evidence type="ECO:0000313" key="1">
    <source>
        <dbReference type="Ensembl" id="ENSSFOP00015053928.1"/>
    </source>
</evidence>
<name>A0A8C9TRH9_SCLFO</name>
<accession>A0A8C9TRH9</accession>
<evidence type="ECO:0000313" key="2">
    <source>
        <dbReference type="Proteomes" id="UP000694397"/>
    </source>
</evidence>
<dbReference type="Proteomes" id="UP000694397">
    <property type="component" value="Chromosome 1"/>
</dbReference>
<organism evidence="1 2">
    <name type="scientific">Scleropages formosus</name>
    <name type="common">Asian bonytongue</name>
    <name type="synonym">Osteoglossum formosum</name>
    <dbReference type="NCBI Taxonomy" id="113540"/>
    <lineage>
        <taxon>Eukaryota</taxon>
        <taxon>Metazoa</taxon>
        <taxon>Chordata</taxon>
        <taxon>Craniata</taxon>
        <taxon>Vertebrata</taxon>
        <taxon>Euteleostomi</taxon>
        <taxon>Actinopterygii</taxon>
        <taxon>Neopterygii</taxon>
        <taxon>Teleostei</taxon>
        <taxon>Osteoglossocephala</taxon>
        <taxon>Osteoglossomorpha</taxon>
        <taxon>Osteoglossiformes</taxon>
        <taxon>Osteoglossidae</taxon>
        <taxon>Scleropages</taxon>
    </lineage>
</organism>
<dbReference type="AlphaFoldDB" id="A0A8C9TRH9"/>
<reference evidence="1" key="3">
    <citation type="submission" date="2025-09" db="UniProtKB">
        <authorList>
            <consortium name="Ensembl"/>
        </authorList>
    </citation>
    <scope>IDENTIFICATION</scope>
</reference>
<keyword evidence="2" id="KW-1185">Reference proteome</keyword>
<reference evidence="1 2" key="1">
    <citation type="submission" date="2019-04" db="EMBL/GenBank/DDBJ databases">
        <authorList>
            <consortium name="Wellcome Sanger Institute Data Sharing"/>
        </authorList>
    </citation>
    <scope>NUCLEOTIDE SEQUENCE [LARGE SCALE GENOMIC DNA]</scope>
</reference>
<sequence>MLWILFDLHTCNKDTACSLAVGELYRSKIHPSPSGMQLFQSAELPF</sequence>
<protein>
    <submittedName>
        <fullName evidence="1">Uncharacterized protein</fullName>
    </submittedName>
</protein>